<dbReference type="SMART" id="SM00470">
    <property type="entry name" value="ParB"/>
    <property type="match status" value="1"/>
</dbReference>
<dbReference type="RefSeq" id="WP_093368183.1">
    <property type="nucleotide sequence ID" value="NZ_FNCW01000008.1"/>
</dbReference>
<dbReference type="Gene3D" id="3.90.1530.30">
    <property type="match status" value="1"/>
</dbReference>
<dbReference type="Gene3D" id="1.10.10.2830">
    <property type="match status" value="1"/>
</dbReference>
<dbReference type="InterPro" id="IPR004437">
    <property type="entry name" value="ParB/RepB/Spo0J"/>
</dbReference>
<dbReference type="InterPro" id="IPR036086">
    <property type="entry name" value="ParB/Sulfiredoxin_sf"/>
</dbReference>
<evidence type="ECO:0000256" key="1">
    <source>
        <dbReference type="ARBA" id="ARBA00006295"/>
    </source>
</evidence>
<dbReference type="EMBL" id="FNCW01000008">
    <property type="protein sequence ID" value="SDG83468.1"/>
    <property type="molecule type" value="Genomic_DNA"/>
</dbReference>
<dbReference type="SUPFAM" id="SSF110849">
    <property type="entry name" value="ParB/Sulfiredoxin"/>
    <property type="match status" value="1"/>
</dbReference>
<evidence type="ECO:0000256" key="4">
    <source>
        <dbReference type="SAM" id="MobiDB-lite"/>
    </source>
</evidence>
<dbReference type="NCBIfam" id="TIGR00180">
    <property type="entry name" value="parB_part"/>
    <property type="match status" value="1"/>
</dbReference>
<dbReference type="FunFam" id="1.10.10.2830:FF:000001">
    <property type="entry name" value="Chromosome partitioning protein ParB"/>
    <property type="match status" value="1"/>
</dbReference>
<evidence type="ECO:0000259" key="5">
    <source>
        <dbReference type="SMART" id="SM00470"/>
    </source>
</evidence>
<evidence type="ECO:0000256" key="3">
    <source>
        <dbReference type="ARBA" id="ARBA00023125"/>
    </source>
</evidence>
<reference evidence="6 7" key="1">
    <citation type="submission" date="2016-10" db="EMBL/GenBank/DDBJ databases">
        <authorList>
            <person name="de Groot N.N."/>
        </authorList>
    </citation>
    <scope>NUCLEOTIDE SEQUENCE [LARGE SCALE GENOMIC DNA]</scope>
    <source>
        <strain evidence="6 7">DSM 19803</strain>
    </source>
</reference>
<dbReference type="InterPro" id="IPR041468">
    <property type="entry name" value="HTH_ParB/Spo0J"/>
</dbReference>
<dbReference type="Pfam" id="PF02195">
    <property type="entry name" value="ParB_N"/>
    <property type="match status" value="1"/>
</dbReference>
<dbReference type="FunFam" id="3.90.1530.30:FF:000001">
    <property type="entry name" value="Chromosome partitioning protein ParB"/>
    <property type="match status" value="1"/>
</dbReference>
<keyword evidence="7" id="KW-1185">Reference proteome</keyword>
<dbReference type="GO" id="GO:0005694">
    <property type="term" value="C:chromosome"/>
    <property type="evidence" value="ECO:0007669"/>
    <property type="project" value="TreeGrafter"/>
</dbReference>
<dbReference type="Pfam" id="PF17762">
    <property type="entry name" value="HTH_ParB"/>
    <property type="match status" value="1"/>
</dbReference>
<dbReference type="SUPFAM" id="SSF109709">
    <property type="entry name" value="KorB DNA-binding domain-like"/>
    <property type="match status" value="1"/>
</dbReference>
<dbReference type="InterPro" id="IPR050336">
    <property type="entry name" value="Chromosome_partition/occlusion"/>
</dbReference>
<dbReference type="GO" id="GO:0003677">
    <property type="term" value="F:DNA binding"/>
    <property type="evidence" value="ECO:0007669"/>
    <property type="project" value="UniProtKB-KW"/>
</dbReference>
<feature type="domain" description="ParB-like N-terminal" evidence="5">
    <location>
        <begin position="41"/>
        <end position="131"/>
    </location>
</feature>
<gene>
    <name evidence="6" type="ORF">SAMN04488027_108108</name>
</gene>
<dbReference type="AlphaFoldDB" id="A0A1G7XGV8"/>
<comment type="similarity">
    <text evidence="1">Belongs to the ParB family.</text>
</comment>
<dbReference type="STRING" id="470826.SAMN04488027_108108"/>
<dbReference type="PANTHER" id="PTHR33375:SF1">
    <property type="entry name" value="CHROMOSOME-PARTITIONING PROTEIN PARB-RELATED"/>
    <property type="match status" value="1"/>
</dbReference>
<dbReference type="GO" id="GO:0007059">
    <property type="term" value="P:chromosome segregation"/>
    <property type="evidence" value="ECO:0007669"/>
    <property type="project" value="UniProtKB-KW"/>
</dbReference>
<dbReference type="CDD" id="cd16393">
    <property type="entry name" value="SPO0J_N"/>
    <property type="match status" value="1"/>
</dbReference>
<dbReference type="InterPro" id="IPR003115">
    <property type="entry name" value="ParB_N"/>
</dbReference>
<evidence type="ECO:0000313" key="7">
    <source>
        <dbReference type="Proteomes" id="UP000199296"/>
    </source>
</evidence>
<feature type="region of interest" description="Disordered" evidence="4">
    <location>
        <begin position="233"/>
        <end position="253"/>
    </location>
</feature>
<dbReference type="Proteomes" id="UP000199296">
    <property type="component" value="Unassembled WGS sequence"/>
</dbReference>
<evidence type="ECO:0000256" key="2">
    <source>
        <dbReference type="ARBA" id="ARBA00022829"/>
    </source>
</evidence>
<dbReference type="InterPro" id="IPR057240">
    <property type="entry name" value="ParB_dimer_C"/>
</dbReference>
<proteinExistence type="inferred from homology"/>
<name>A0A1G7XGV8_9FLAO</name>
<organism evidence="6 7">
    <name type="scientific">Psychroflexus sediminis</name>
    <dbReference type="NCBI Taxonomy" id="470826"/>
    <lineage>
        <taxon>Bacteria</taxon>
        <taxon>Pseudomonadati</taxon>
        <taxon>Bacteroidota</taxon>
        <taxon>Flavobacteriia</taxon>
        <taxon>Flavobacteriales</taxon>
        <taxon>Flavobacteriaceae</taxon>
        <taxon>Psychroflexus</taxon>
    </lineage>
</organism>
<dbReference type="PANTHER" id="PTHR33375">
    <property type="entry name" value="CHROMOSOME-PARTITIONING PROTEIN PARB-RELATED"/>
    <property type="match status" value="1"/>
</dbReference>
<accession>A0A1G7XGV8</accession>
<keyword evidence="2" id="KW-0159">Chromosome partition</keyword>
<sequence>MAKTTKKKALGRGLSALLNDPENDIKSAEDKNADKVVGNIVELSLEAIEVNPFQPRTSFSEEALKELASSIRELGVIQPITVRKLDFNKYQLVSGERRYRASKMLGLETIPSYIRIANDQESLEMALVENIQRQDLDPIEVALSYQRLIDEIDLTQEELSDRVGKNRSTIANYLRLLKLDPIIQTGMRDGFLSMGHGRALINISNTDVQLEVYEQILKNKLSVRETEALVRKIQDDSKPSKTKPQPKVDEKKQKALKQISSYFGAKVELKINKKGNGKLIVPFSSDEDFQRIKKLIQGDS</sequence>
<protein>
    <submittedName>
        <fullName evidence="6">Chromosome partitioning protein, ParB family</fullName>
    </submittedName>
</protein>
<evidence type="ECO:0000313" key="6">
    <source>
        <dbReference type="EMBL" id="SDG83468.1"/>
    </source>
</evidence>
<keyword evidence="3" id="KW-0238">DNA-binding</keyword>
<dbReference type="Pfam" id="PF23552">
    <property type="entry name" value="ParB_C"/>
    <property type="match status" value="1"/>
</dbReference>
<dbReference type="OrthoDB" id="9802051at2"/>